<proteinExistence type="inferred from homology"/>
<reference evidence="3 4" key="1">
    <citation type="submission" date="2024-09" db="EMBL/GenBank/DDBJ databases">
        <authorList>
            <person name="Sun Q."/>
            <person name="Mori K."/>
        </authorList>
    </citation>
    <scope>NUCLEOTIDE SEQUENCE [LARGE SCALE GENOMIC DNA]</scope>
    <source>
        <strain evidence="3 4">CECT 7908</strain>
    </source>
</reference>
<dbReference type="InterPro" id="IPR034904">
    <property type="entry name" value="FSCA_dom_sf"/>
</dbReference>
<dbReference type="SMART" id="SM00932">
    <property type="entry name" value="Nfu_N"/>
    <property type="match status" value="2"/>
</dbReference>
<dbReference type="RefSeq" id="WP_290266986.1">
    <property type="nucleotide sequence ID" value="NZ_JAUFQQ010000005.1"/>
</dbReference>
<dbReference type="SUPFAM" id="SSF117916">
    <property type="entry name" value="Fe-S cluster assembly (FSCA) domain-like"/>
    <property type="match status" value="1"/>
</dbReference>
<dbReference type="Pfam" id="PF01106">
    <property type="entry name" value="NifU"/>
    <property type="match status" value="1"/>
</dbReference>
<sequence length="299" mass="33773">MTKLTIKETQNPAILKFEFPDFITKNESFEFKNIDEAKNSPLAQKLFYLPFVKTVYISGNFIAIERYNIVEWDDVKEAVVEQIETFVNDGGTILSIDENKPKKQPITVYGESTPNPAALKFVVSRMLTKNAIEYKNIDQTASSPLAKELFKFPYVKEIFIDENYISVTKYEINDWQEITLEIRTFIKQYIENGGTVLDESLIEVATKNDVTKDEAFDKLDTTSQQIINILEEYVKPAVAADGGNIAFDSYNDTDKTVKVILQGACSGCPSSTFTLKSGIENMLKSMLNDENIKVEAVNA</sequence>
<dbReference type="Proteomes" id="UP001589589">
    <property type="component" value="Unassembled WGS sequence"/>
</dbReference>
<comment type="caution">
    <text evidence="3">The sequence shown here is derived from an EMBL/GenBank/DDBJ whole genome shotgun (WGS) entry which is preliminary data.</text>
</comment>
<dbReference type="SUPFAM" id="SSF110836">
    <property type="entry name" value="Hypothetical protein SAV1430"/>
    <property type="match status" value="2"/>
</dbReference>
<evidence type="ECO:0000313" key="4">
    <source>
        <dbReference type="Proteomes" id="UP001589589"/>
    </source>
</evidence>
<dbReference type="InterPro" id="IPR014824">
    <property type="entry name" value="Nfu/NifU_N"/>
</dbReference>
<dbReference type="InterPro" id="IPR036498">
    <property type="entry name" value="Nfu/NifU_N_sf"/>
</dbReference>
<dbReference type="Pfam" id="PF08712">
    <property type="entry name" value="Nfu_N"/>
    <property type="match status" value="2"/>
</dbReference>
<comment type="similarity">
    <text evidence="1">Belongs to the NifU family.</text>
</comment>
<dbReference type="EMBL" id="JBHMEX010000032">
    <property type="protein sequence ID" value="MFB9064753.1"/>
    <property type="molecule type" value="Genomic_DNA"/>
</dbReference>
<evidence type="ECO:0000256" key="1">
    <source>
        <dbReference type="ARBA" id="ARBA00006420"/>
    </source>
</evidence>
<dbReference type="Gene3D" id="3.30.1370.70">
    <property type="entry name" value="Scaffold protein Nfu/NifU, N-terminal domain"/>
    <property type="match status" value="2"/>
</dbReference>
<dbReference type="PANTHER" id="PTHR11178:SF1">
    <property type="entry name" value="NFU1 IRON-SULFUR CLUSTER SCAFFOLD HOMOLOG, MITOCHONDRIAL"/>
    <property type="match status" value="1"/>
</dbReference>
<dbReference type="InterPro" id="IPR001075">
    <property type="entry name" value="NIF_FeS_clus_asmbl_NifU_C"/>
</dbReference>
<dbReference type="PANTHER" id="PTHR11178">
    <property type="entry name" value="IRON-SULFUR CLUSTER SCAFFOLD PROTEIN NFU-RELATED"/>
    <property type="match status" value="1"/>
</dbReference>
<organism evidence="3 4">
    <name type="scientific">Flavobacterium branchiarum</name>
    <dbReference type="NCBI Taxonomy" id="1114870"/>
    <lineage>
        <taxon>Bacteria</taxon>
        <taxon>Pseudomonadati</taxon>
        <taxon>Bacteroidota</taxon>
        <taxon>Flavobacteriia</taxon>
        <taxon>Flavobacteriales</taxon>
        <taxon>Flavobacteriaceae</taxon>
        <taxon>Flavobacterium</taxon>
    </lineage>
</organism>
<evidence type="ECO:0000313" key="3">
    <source>
        <dbReference type="EMBL" id="MFB9064753.1"/>
    </source>
</evidence>
<name>A0ABV5FMI7_9FLAO</name>
<keyword evidence="4" id="KW-1185">Reference proteome</keyword>
<evidence type="ECO:0000259" key="2">
    <source>
        <dbReference type="SMART" id="SM00932"/>
    </source>
</evidence>
<protein>
    <submittedName>
        <fullName evidence="3">NifU family protein</fullName>
    </submittedName>
</protein>
<feature type="domain" description="Scaffold protein Nfu/NifU N-terminal" evidence="2">
    <location>
        <begin position="4"/>
        <end position="90"/>
    </location>
</feature>
<accession>A0ABV5FMI7</accession>
<gene>
    <name evidence="3" type="ORF">ACFFUQ_12045</name>
</gene>
<dbReference type="Gene3D" id="3.30.300.130">
    <property type="entry name" value="Fe-S cluster assembly (FSCA)"/>
    <property type="match status" value="1"/>
</dbReference>
<feature type="domain" description="Scaffold protein Nfu/NifU N-terminal" evidence="2">
    <location>
        <begin position="108"/>
        <end position="193"/>
    </location>
</feature>